<dbReference type="InterPro" id="IPR011990">
    <property type="entry name" value="TPR-like_helical_dom_sf"/>
</dbReference>
<dbReference type="SUPFAM" id="SSF48452">
    <property type="entry name" value="TPR-like"/>
    <property type="match status" value="1"/>
</dbReference>
<gene>
    <name evidence="1" type="ORF">METZ01_LOCUS112966</name>
</gene>
<name>A0A381X6C5_9ZZZZ</name>
<proteinExistence type="predicted"/>
<dbReference type="Pfam" id="PF13432">
    <property type="entry name" value="TPR_16"/>
    <property type="match status" value="1"/>
</dbReference>
<dbReference type="Gene3D" id="1.25.40.10">
    <property type="entry name" value="Tetratricopeptide repeat domain"/>
    <property type="match status" value="2"/>
</dbReference>
<protein>
    <recommendedName>
        <fullName evidence="2">Tetratrico peptide repeat group 5 domain-containing protein</fullName>
    </recommendedName>
</protein>
<dbReference type="AlphaFoldDB" id="A0A381X6C5"/>
<reference evidence="1" key="1">
    <citation type="submission" date="2018-05" db="EMBL/GenBank/DDBJ databases">
        <authorList>
            <person name="Lanie J.A."/>
            <person name="Ng W.-L."/>
            <person name="Kazmierczak K.M."/>
            <person name="Andrzejewski T.M."/>
            <person name="Davidsen T.M."/>
            <person name="Wayne K.J."/>
            <person name="Tettelin H."/>
            <person name="Glass J.I."/>
            <person name="Rusch D."/>
            <person name="Podicherti R."/>
            <person name="Tsui H.-C.T."/>
            <person name="Winkler M.E."/>
        </authorList>
    </citation>
    <scope>NUCLEOTIDE SEQUENCE</scope>
</reference>
<dbReference type="PROSITE" id="PS51257">
    <property type="entry name" value="PROKAR_LIPOPROTEIN"/>
    <property type="match status" value="1"/>
</dbReference>
<dbReference type="Pfam" id="PF13181">
    <property type="entry name" value="TPR_8"/>
    <property type="match status" value="1"/>
</dbReference>
<accession>A0A381X6C5</accession>
<dbReference type="InterPro" id="IPR019734">
    <property type="entry name" value="TPR_rpt"/>
</dbReference>
<organism evidence="1">
    <name type="scientific">marine metagenome</name>
    <dbReference type="NCBI Taxonomy" id="408172"/>
    <lineage>
        <taxon>unclassified sequences</taxon>
        <taxon>metagenomes</taxon>
        <taxon>ecological metagenomes</taxon>
    </lineage>
</organism>
<dbReference type="PANTHER" id="PTHR12558">
    <property type="entry name" value="CELL DIVISION CYCLE 16,23,27"/>
    <property type="match status" value="1"/>
</dbReference>
<dbReference type="EMBL" id="UINC01014022">
    <property type="protein sequence ID" value="SVA60112.1"/>
    <property type="molecule type" value="Genomic_DNA"/>
</dbReference>
<dbReference type="PANTHER" id="PTHR12558:SF13">
    <property type="entry name" value="CELL DIVISION CYCLE PROTEIN 27 HOMOLOG"/>
    <property type="match status" value="1"/>
</dbReference>
<evidence type="ECO:0008006" key="2">
    <source>
        <dbReference type="Google" id="ProtNLM"/>
    </source>
</evidence>
<evidence type="ECO:0000313" key="1">
    <source>
        <dbReference type="EMBL" id="SVA60112.1"/>
    </source>
</evidence>
<sequence>MTHRLLSSLVIICIVMGACSSRATEESAIRRGDVAFAQRDYEEALAEYRLAVRQGAADPSITGRVAHTYAMMGRVDDAGAYYLETSSKEDSFADQAVSDLMRLALDAKGNNDRFAMATAVEIALQLRPGLGVGDMSLPLAQHYFENGEYGRAIPFYQSAMADATDSVPEIVFEIAQAYEEIGDCDHALIGFERFREMVRPWERGEVDWYIGTCAFSLARDLRSSPVVGEQDLERALELVDRIVEVGEPRNIQAQAWFEKGEILGQMGACEEAMEAYEQVRYVDQPGPLLDRALRRYDEIRFGRGLEDFPEERCR</sequence>